<dbReference type="RefSeq" id="WP_311554253.1">
    <property type="nucleotide sequence ID" value="NZ_JAVREJ010000001.1"/>
</dbReference>
<keyword evidence="2" id="KW-1185">Reference proteome</keyword>
<reference evidence="2" key="1">
    <citation type="submission" date="2023-07" db="EMBL/GenBank/DDBJ databases">
        <title>30 novel species of actinomycetes from the DSMZ collection.</title>
        <authorList>
            <person name="Nouioui I."/>
        </authorList>
    </citation>
    <scope>NUCLEOTIDE SEQUENCE [LARGE SCALE GENOMIC DNA]</scope>
    <source>
        <strain evidence="2">DSM 45834</strain>
    </source>
</reference>
<name>A0ABU2N361_9PSEU</name>
<dbReference type="InterPro" id="IPR027417">
    <property type="entry name" value="P-loop_NTPase"/>
</dbReference>
<keyword evidence="1" id="KW-0808">Transferase</keyword>
<comment type="caution">
    <text evidence="1">The sequence shown here is derived from an EMBL/GenBank/DDBJ whole genome shotgun (WGS) entry which is preliminary data.</text>
</comment>
<evidence type="ECO:0000313" key="2">
    <source>
        <dbReference type="Proteomes" id="UP001183202"/>
    </source>
</evidence>
<sequence>MGITPVTPELLVADVTELVAARPGRVRLAVDGPPPTAPRALADAVAIGLRARGRATVVVDTADYLRPASLRFELGRTDPDMFLDGWLDVGGLRREVLEPAAPDGSGRVLPRLWDARTDRAHRDSYVDLPADGVVVLAGALLLGRGLPVDLAVHLRMNEKALARRLPEDERWTLPAYARYATENTPEKIADLLVLADHPDRPAVQRYELRDKDCGRGGS</sequence>
<dbReference type="EMBL" id="JAVREJ010000001">
    <property type="protein sequence ID" value="MDT0348362.1"/>
    <property type="molecule type" value="Genomic_DNA"/>
</dbReference>
<dbReference type="Gene3D" id="3.40.50.300">
    <property type="entry name" value="P-loop containing nucleotide triphosphate hydrolases"/>
    <property type="match status" value="1"/>
</dbReference>
<proteinExistence type="predicted"/>
<protein>
    <submittedName>
        <fullName evidence="1">Uridine kinase</fullName>
    </submittedName>
</protein>
<evidence type="ECO:0000313" key="1">
    <source>
        <dbReference type="EMBL" id="MDT0348362.1"/>
    </source>
</evidence>
<gene>
    <name evidence="1" type="ORF">RM445_02350</name>
</gene>
<dbReference type="Proteomes" id="UP001183202">
    <property type="component" value="Unassembled WGS sequence"/>
</dbReference>
<accession>A0ABU2N361</accession>
<dbReference type="GO" id="GO:0016301">
    <property type="term" value="F:kinase activity"/>
    <property type="evidence" value="ECO:0007669"/>
    <property type="project" value="UniProtKB-KW"/>
</dbReference>
<keyword evidence="1" id="KW-0418">Kinase</keyword>
<organism evidence="1 2">
    <name type="scientific">Pseudonocardia charpentierae</name>
    <dbReference type="NCBI Taxonomy" id="3075545"/>
    <lineage>
        <taxon>Bacteria</taxon>
        <taxon>Bacillati</taxon>
        <taxon>Actinomycetota</taxon>
        <taxon>Actinomycetes</taxon>
        <taxon>Pseudonocardiales</taxon>
        <taxon>Pseudonocardiaceae</taxon>
        <taxon>Pseudonocardia</taxon>
    </lineage>
</organism>